<dbReference type="GO" id="GO:0016791">
    <property type="term" value="F:phosphatase activity"/>
    <property type="evidence" value="ECO:0007669"/>
    <property type="project" value="TreeGrafter"/>
</dbReference>
<dbReference type="Pfam" id="PF00300">
    <property type="entry name" value="His_Phos_1"/>
    <property type="match status" value="1"/>
</dbReference>
<evidence type="ECO:0000256" key="3">
    <source>
        <dbReference type="PIRSR" id="PIRSR613078-3"/>
    </source>
</evidence>
<dbReference type="InterPro" id="IPR029033">
    <property type="entry name" value="His_PPase_superfam"/>
</dbReference>
<evidence type="ECO:0000256" key="2">
    <source>
        <dbReference type="ARBA" id="ARBA00023235"/>
    </source>
</evidence>
<dbReference type="CDD" id="cd07067">
    <property type="entry name" value="HP_PGM_like"/>
    <property type="match status" value="1"/>
</dbReference>
<name>A0A7G5FCS4_9CORY</name>
<dbReference type="PANTHER" id="PTHR48100:SF1">
    <property type="entry name" value="HISTIDINE PHOSPHATASE FAMILY PROTEIN-RELATED"/>
    <property type="match status" value="1"/>
</dbReference>
<dbReference type="Gene3D" id="3.40.50.1240">
    <property type="entry name" value="Phosphoglycerate mutase-like"/>
    <property type="match status" value="1"/>
</dbReference>
<dbReference type="RefSeq" id="WP_182385224.1">
    <property type="nucleotide sequence ID" value="NZ_CP059833.1"/>
</dbReference>
<keyword evidence="1" id="KW-0324">Glycolysis</keyword>
<dbReference type="EMBL" id="CP059833">
    <property type="protein sequence ID" value="QMV84415.1"/>
    <property type="molecule type" value="Genomic_DNA"/>
</dbReference>
<dbReference type="GO" id="GO:0005737">
    <property type="term" value="C:cytoplasm"/>
    <property type="evidence" value="ECO:0007669"/>
    <property type="project" value="TreeGrafter"/>
</dbReference>
<dbReference type="InterPro" id="IPR001345">
    <property type="entry name" value="PG/BPGM_mutase_AS"/>
</dbReference>
<dbReference type="PROSITE" id="PS00175">
    <property type="entry name" value="PG_MUTASE"/>
    <property type="match status" value="1"/>
</dbReference>
<dbReference type="Proteomes" id="UP000515570">
    <property type="component" value="Chromosome"/>
</dbReference>
<dbReference type="InterPro" id="IPR013078">
    <property type="entry name" value="His_Pase_superF_clade-1"/>
</dbReference>
<gene>
    <name evidence="4" type="ORF">HW450_08545</name>
</gene>
<proteinExistence type="predicted"/>
<feature type="site" description="Transition state stabilizer" evidence="3">
    <location>
        <position position="170"/>
    </location>
</feature>
<organism evidence="4 5">
    <name type="scientific">Corynebacterium hindlerae</name>
    <dbReference type="NCBI Taxonomy" id="699041"/>
    <lineage>
        <taxon>Bacteria</taxon>
        <taxon>Bacillati</taxon>
        <taxon>Actinomycetota</taxon>
        <taxon>Actinomycetes</taxon>
        <taxon>Mycobacteriales</taxon>
        <taxon>Corynebacteriaceae</taxon>
        <taxon>Corynebacterium</taxon>
    </lineage>
</organism>
<dbReference type="SMART" id="SM00855">
    <property type="entry name" value="PGAM"/>
    <property type="match status" value="1"/>
</dbReference>
<dbReference type="PANTHER" id="PTHR48100">
    <property type="entry name" value="BROAD-SPECIFICITY PHOSPHATASE YOR283W-RELATED"/>
    <property type="match status" value="1"/>
</dbReference>
<keyword evidence="5" id="KW-1185">Reference proteome</keyword>
<dbReference type="SUPFAM" id="SSF53254">
    <property type="entry name" value="Phosphoglycerate mutase-like"/>
    <property type="match status" value="1"/>
</dbReference>
<reference evidence="4 5" key="1">
    <citation type="submission" date="2020-07" db="EMBL/GenBank/DDBJ databases">
        <title>non toxigenic Corynebacterium sp. nov from a clinical source.</title>
        <authorList>
            <person name="Bernier A.-M."/>
            <person name="Bernard K."/>
        </authorList>
    </citation>
    <scope>NUCLEOTIDE SEQUENCE [LARGE SCALE GENOMIC DNA]</scope>
    <source>
        <strain evidence="5">NML 93-0612</strain>
    </source>
</reference>
<evidence type="ECO:0000256" key="1">
    <source>
        <dbReference type="ARBA" id="ARBA00023152"/>
    </source>
</evidence>
<evidence type="ECO:0000313" key="4">
    <source>
        <dbReference type="EMBL" id="QMV84415.1"/>
    </source>
</evidence>
<sequence>MGRIILLRHGQTHSNLNRVLDTRPPGAELTDLGREQATTVGLELAELCGVGHGNFGRLRLLASSIAIRAQQTAVRVAASIEATAGLPADSLPIDVRMGIHEISAGNLQGAQGEEAAALYTDAFRGWLGGDADARLPEGENYRNVLERYQPVIEDIANSLGEDDDAIIVSHGAAIRVVSTHACGVDPDFAFGAYLPNCRFVILNPDGKEFGQWKVERWADTAVQL</sequence>
<keyword evidence="2" id="KW-0413">Isomerase</keyword>
<dbReference type="InterPro" id="IPR050275">
    <property type="entry name" value="PGM_Phosphatase"/>
</dbReference>
<evidence type="ECO:0000313" key="5">
    <source>
        <dbReference type="Proteomes" id="UP000515570"/>
    </source>
</evidence>
<dbReference type="AlphaFoldDB" id="A0A7G5FCS4"/>
<protein>
    <submittedName>
        <fullName evidence="4">Histidine phosphatase family protein</fullName>
    </submittedName>
</protein>
<accession>A0A7G5FCS4</accession>